<organism evidence="1">
    <name type="scientific">bioreactor metagenome</name>
    <dbReference type="NCBI Taxonomy" id="1076179"/>
    <lineage>
        <taxon>unclassified sequences</taxon>
        <taxon>metagenomes</taxon>
        <taxon>ecological metagenomes</taxon>
    </lineage>
</organism>
<sequence length="63" mass="6785">MPLQDKPENRLQDLLQKAGVGINRSARGGGCVFGSVPVPVFKNLPVARFWIAIIPGIAAWLNS</sequence>
<evidence type="ECO:0000313" key="1">
    <source>
        <dbReference type="EMBL" id="MPL77588.1"/>
    </source>
</evidence>
<accession>A0A644UF09</accession>
<gene>
    <name evidence="1" type="ORF">SDC9_23444</name>
</gene>
<protein>
    <submittedName>
        <fullName evidence="1">Uncharacterized protein</fullName>
    </submittedName>
</protein>
<comment type="caution">
    <text evidence="1">The sequence shown here is derived from an EMBL/GenBank/DDBJ whole genome shotgun (WGS) entry which is preliminary data.</text>
</comment>
<proteinExistence type="predicted"/>
<reference evidence="1" key="1">
    <citation type="submission" date="2019-08" db="EMBL/GenBank/DDBJ databases">
        <authorList>
            <person name="Kucharzyk K."/>
            <person name="Murdoch R.W."/>
            <person name="Higgins S."/>
            <person name="Loffler F."/>
        </authorList>
    </citation>
    <scope>NUCLEOTIDE SEQUENCE</scope>
</reference>
<dbReference type="EMBL" id="VSSQ01000108">
    <property type="protein sequence ID" value="MPL77588.1"/>
    <property type="molecule type" value="Genomic_DNA"/>
</dbReference>
<dbReference type="AlphaFoldDB" id="A0A644UF09"/>
<name>A0A644UF09_9ZZZZ</name>